<dbReference type="AlphaFoldDB" id="A0A6U3UUJ9"/>
<feature type="region of interest" description="Disordered" evidence="1">
    <location>
        <begin position="1"/>
        <end position="35"/>
    </location>
</feature>
<sequence length="379" mass="43460">MSEKTTESVSPNAAPKTAQKSAAIAATVTPTDESKSRSTTTAVSLCRFHIDDISFQGDVRVENFDVILNPNKHGIYDLIHSVFEHFLTKLTGWSIESRLWTVQYGDNKFVSHKEKCIEELNSKNTHECTFNERRVLGSEEMKAFVELRKNSKGNFSLDHKPLNFAFTLEDTDVPQNHKAYQDAIETPQCTKSVLAIQYNASQCAKYVTQSEHDAIIELAKKYATFYKGMNAWTCNRPDHLFVPCKPQAPVWGRGEMTIMGLFINAGWKYAASWKYGLQYAFPHRTKTSTQGKWYYLNKNYYMIESTGRSMTRDQKIIAAKKKCKVMMGEFLKEGPPKPVQRPMSAQEWFMAHRDRASDDEWLGINSHIAPLPKRLRTQW</sequence>
<reference evidence="2" key="1">
    <citation type="submission" date="2021-01" db="EMBL/GenBank/DDBJ databases">
        <authorList>
            <person name="Corre E."/>
            <person name="Pelletier E."/>
            <person name="Niang G."/>
            <person name="Scheremetjew M."/>
            <person name="Finn R."/>
            <person name="Kale V."/>
            <person name="Holt S."/>
            <person name="Cochrane G."/>
            <person name="Meng A."/>
            <person name="Brown T."/>
            <person name="Cohen L."/>
        </authorList>
    </citation>
    <scope>NUCLEOTIDE SEQUENCE</scope>
    <source>
        <strain evidence="2">Pop2</strain>
    </source>
</reference>
<evidence type="ECO:0000313" key="2">
    <source>
        <dbReference type="EMBL" id="CAD9353318.1"/>
    </source>
</evidence>
<evidence type="ECO:0000256" key="1">
    <source>
        <dbReference type="SAM" id="MobiDB-lite"/>
    </source>
</evidence>
<dbReference type="EMBL" id="HBGN01035697">
    <property type="protein sequence ID" value="CAD9353318.1"/>
    <property type="molecule type" value="Transcribed_RNA"/>
</dbReference>
<gene>
    <name evidence="2" type="ORF">DBRI1063_LOCUS22921</name>
</gene>
<accession>A0A6U3UUJ9</accession>
<organism evidence="2">
    <name type="scientific">Ditylum brightwellii</name>
    <dbReference type="NCBI Taxonomy" id="49249"/>
    <lineage>
        <taxon>Eukaryota</taxon>
        <taxon>Sar</taxon>
        <taxon>Stramenopiles</taxon>
        <taxon>Ochrophyta</taxon>
        <taxon>Bacillariophyta</taxon>
        <taxon>Mediophyceae</taxon>
        <taxon>Lithodesmiophycidae</taxon>
        <taxon>Lithodesmiales</taxon>
        <taxon>Lithodesmiaceae</taxon>
        <taxon>Ditylum</taxon>
    </lineage>
</organism>
<name>A0A6U3UUJ9_9STRA</name>
<proteinExistence type="predicted"/>
<protein>
    <submittedName>
        <fullName evidence="2">Uncharacterized protein</fullName>
    </submittedName>
</protein>